<name>A0AAW0FWA7_9APHY</name>
<comment type="caution">
    <text evidence="1">The sequence shown here is derived from an EMBL/GenBank/DDBJ whole genome shotgun (WGS) entry which is preliminary data.</text>
</comment>
<evidence type="ECO:0000313" key="1">
    <source>
        <dbReference type="EMBL" id="KAK7685793.1"/>
    </source>
</evidence>
<sequence>MNVHWMLTMPVPLPTSRQNIYADDTVHGALCSAPHSPFLKLPIYGYELPSAYVYTDLNEPRDRGRMSFCS</sequence>
<gene>
    <name evidence="1" type="ORF">QCA50_011139</name>
</gene>
<dbReference type="EMBL" id="JASBNA010000019">
    <property type="protein sequence ID" value="KAK7685793.1"/>
    <property type="molecule type" value="Genomic_DNA"/>
</dbReference>
<keyword evidence="2" id="KW-1185">Reference proteome</keyword>
<accession>A0AAW0FWA7</accession>
<organism evidence="1 2">
    <name type="scientific">Cerrena zonata</name>
    <dbReference type="NCBI Taxonomy" id="2478898"/>
    <lineage>
        <taxon>Eukaryota</taxon>
        <taxon>Fungi</taxon>
        <taxon>Dikarya</taxon>
        <taxon>Basidiomycota</taxon>
        <taxon>Agaricomycotina</taxon>
        <taxon>Agaricomycetes</taxon>
        <taxon>Polyporales</taxon>
        <taxon>Cerrenaceae</taxon>
        <taxon>Cerrena</taxon>
    </lineage>
</organism>
<dbReference type="AlphaFoldDB" id="A0AAW0FWA7"/>
<dbReference type="Proteomes" id="UP001385951">
    <property type="component" value="Unassembled WGS sequence"/>
</dbReference>
<protein>
    <submittedName>
        <fullName evidence="1">Uncharacterized protein</fullName>
    </submittedName>
</protein>
<evidence type="ECO:0000313" key="2">
    <source>
        <dbReference type="Proteomes" id="UP001385951"/>
    </source>
</evidence>
<reference evidence="1 2" key="1">
    <citation type="submission" date="2022-09" db="EMBL/GenBank/DDBJ databases">
        <authorList>
            <person name="Palmer J.M."/>
        </authorList>
    </citation>
    <scope>NUCLEOTIDE SEQUENCE [LARGE SCALE GENOMIC DNA]</scope>
    <source>
        <strain evidence="1 2">DSM 7382</strain>
    </source>
</reference>
<proteinExistence type="predicted"/>